<dbReference type="OrthoDB" id="2862111at2"/>
<dbReference type="SUPFAM" id="SSF52096">
    <property type="entry name" value="ClpP/crotonase"/>
    <property type="match status" value="1"/>
</dbReference>
<dbReference type="GO" id="GO:0016853">
    <property type="term" value="F:isomerase activity"/>
    <property type="evidence" value="ECO:0007669"/>
    <property type="project" value="UniProtKB-KW"/>
</dbReference>
<dbReference type="PANTHER" id="PTHR42964:SF1">
    <property type="entry name" value="POLYKETIDE BIOSYNTHESIS ENOYL-COA HYDRATASE PKSH-RELATED"/>
    <property type="match status" value="1"/>
</dbReference>
<dbReference type="AlphaFoldDB" id="A0A437JX74"/>
<evidence type="ECO:0000313" key="3">
    <source>
        <dbReference type="Proteomes" id="UP000288178"/>
    </source>
</evidence>
<accession>A0A437JX74</accession>
<dbReference type="RefSeq" id="WP_128197391.1">
    <property type="nucleotide sequence ID" value="NZ_SACT01000002.1"/>
</dbReference>
<protein>
    <submittedName>
        <fullName evidence="2">Enoyl-CoA hydratase/isomerase family protein</fullName>
    </submittedName>
</protein>
<dbReference type="Proteomes" id="UP000288178">
    <property type="component" value="Unassembled WGS sequence"/>
</dbReference>
<dbReference type="InterPro" id="IPR051683">
    <property type="entry name" value="Enoyl-CoA_Hydratase/Isomerase"/>
</dbReference>
<dbReference type="InterPro" id="IPR001753">
    <property type="entry name" value="Enoyl-CoA_hydra/iso"/>
</dbReference>
<dbReference type="EMBL" id="SACT01000002">
    <property type="protein sequence ID" value="RVT52274.1"/>
    <property type="molecule type" value="Genomic_DNA"/>
</dbReference>
<name>A0A437JX74_9BURK</name>
<dbReference type="PANTHER" id="PTHR42964">
    <property type="entry name" value="ENOYL-COA HYDRATASE"/>
    <property type="match status" value="1"/>
</dbReference>
<comment type="similarity">
    <text evidence="1">Belongs to the enoyl-CoA hydratase/isomerase family.</text>
</comment>
<evidence type="ECO:0000313" key="2">
    <source>
        <dbReference type="EMBL" id="RVT52274.1"/>
    </source>
</evidence>
<gene>
    <name evidence="2" type="ORF">ENE75_07400</name>
</gene>
<dbReference type="Pfam" id="PF00378">
    <property type="entry name" value="ECH_1"/>
    <property type="match status" value="1"/>
</dbReference>
<sequence>MLTSTHAGGVATLTLARPDRGNALGPDLVEALLAAVLAAGEDDTVHTLVLRGEGRHFCTGLDLSDLDQCRDGDLLQRLVRIETLLAAVWQAPMRTVALAQGRTWGAGADLFAACEVRLAMADATFRFPGAQFGIVLGTRRLAERVGADAARAMTTTGGEWRAADAQAAGLVQQEVGDAAGIDDALDAACRTPAVDRLTAAALRAASRIERADQRDADLAALVRSAARPGLVDRIRAYRARLRA</sequence>
<keyword evidence="2" id="KW-0413">Isomerase</keyword>
<reference evidence="2 3" key="1">
    <citation type="submission" date="2019-01" db="EMBL/GenBank/DDBJ databases">
        <authorList>
            <person name="Chen W.-M."/>
        </authorList>
    </citation>
    <scope>NUCLEOTIDE SEQUENCE [LARGE SCALE GENOMIC DNA]</scope>
    <source>
        <strain evidence="2 3">ICH-3</strain>
    </source>
</reference>
<proteinExistence type="inferred from homology"/>
<dbReference type="InterPro" id="IPR029045">
    <property type="entry name" value="ClpP/crotonase-like_dom_sf"/>
</dbReference>
<comment type="caution">
    <text evidence="2">The sequence shown here is derived from an EMBL/GenBank/DDBJ whole genome shotgun (WGS) entry which is preliminary data.</text>
</comment>
<organism evidence="2 3">
    <name type="scientific">Rubrivivax albus</name>
    <dbReference type="NCBI Taxonomy" id="2499835"/>
    <lineage>
        <taxon>Bacteria</taxon>
        <taxon>Pseudomonadati</taxon>
        <taxon>Pseudomonadota</taxon>
        <taxon>Betaproteobacteria</taxon>
        <taxon>Burkholderiales</taxon>
        <taxon>Sphaerotilaceae</taxon>
        <taxon>Rubrivivax</taxon>
    </lineage>
</organism>
<keyword evidence="3" id="KW-1185">Reference proteome</keyword>
<evidence type="ECO:0000256" key="1">
    <source>
        <dbReference type="ARBA" id="ARBA00005254"/>
    </source>
</evidence>
<dbReference type="CDD" id="cd06558">
    <property type="entry name" value="crotonase-like"/>
    <property type="match status" value="1"/>
</dbReference>
<dbReference type="Gene3D" id="3.90.226.10">
    <property type="entry name" value="2-enoyl-CoA Hydratase, Chain A, domain 1"/>
    <property type="match status" value="1"/>
</dbReference>